<name>A0A5P1RAT5_9GAMM</name>
<dbReference type="Pfam" id="PF07992">
    <property type="entry name" value="Pyr_redox_2"/>
    <property type="match status" value="1"/>
</dbReference>
<dbReference type="GO" id="GO:0070221">
    <property type="term" value="P:sulfide oxidation, using sulfide:quinone oxidoreductase"/>
    <property type="evidence" value="ECO:0007669"/>
    <property type="project" value="TreeGrafter"/>
</dbReference>
<dbReference type="PROSITE" id="PS51318">
    <property type="entry name" value="TAT"/>
    <property type="match status" value="1"/>
</dbReference>
<dbReference type="Proteomes" id="UP000324760">
    <property type="component" value="Chromosome"/>
</dbReference>
<evidence type="ECO:0000259" key="1">
    <source>
        <dbReference type="Pfam" id="PF07992"/>
    </source>
</evidence>
<organism evidence="2 3">
    <name type="scientific">Neptunomonas concharum</name>
    <dbReference type="NCBI Taxonomy" id="1031538"/>
    <lineage>
        <taxon>Bacteria</taxon>
        <taxon>Pseudomonadati</taxon>
        <taxon>Pseudomonadota</taxon>
        <taxon>Gammaproteobacteria</taxon>
        <taxon>Oceanospirillales</taxon>
        <taxon>Oceanospirillaceae</taxon>
        <taxon>Neptunomonas</taxon>
    </lineage>
</organism>
<reference evidence="2 3" key="1">
    <citation type="journal article" date="2019" name="Biochem. Eng. J.">
        <title>Metabolic engineering of the marine bacteria Neptunomonas concharum for the production of acetoin and meso-2,3-butanediol from acetate.</title>
        <authorList>
            <person name="Li W."/>
            <person name="Pu N."/>
            <person name="Liu C.-X."/>
            <person name="Yuan Q.-P."/>
            <person name="Li Z.-J."/>
        </authorList>
    </citation>
    <scope>NUCLEOTIDE SEQUENCE [LARGE SCALE GENOMIC DNA]</scope>
    <source>
        <strain evidence="2 3">JCM17730</strain>
    </source>
</reference>
<dbReference type="GO" id="GO:0071949">
    <property type="term" value="F:FAD binding"/>
    <property type="evidence" value="ECO:0007669"/>
    <property type="project" value="TreeGrafter"/>
</dbReference>
<evidence type="ECO:0000313" key="2">
    <source>
        <dbReference type="EMBL" id="QEQ96759.1"/>
    </source>
</evidence>
<dbReference type="GO" id="GO:0070224">
    <property type="term" value="F:sulfide:quinone oxidoreductase activity"/>
    <property type="evidence" value="ECO:0007669"/>
    <property type="project" value="TreeGrafter"/>
</dbReference>
<dbReference type="PANTHER" id="PTHR10632">
    <property type="entry name" value="SULFIDE:QUINONE OXIDOREDUCTASE"/>
    <property type="match status" value="1"/>
</dbReference>
<dbReference type="PANTHER" id="PTHR10632:SF2">
    <property type="entry name" value="SULFIDE:QUINONE OXIDOREDUCTASE, MITOCHONDRIAL"/>
    <property type="match status" value="1"/>
</dbReference>
<evidence type="ECO:0000313" key="3">
    <source>
        <dbReference type="Proteomes" id="UP000324760"/>
    </source>
</evidence>
<proteinExistence type="predicted"/>
<dbReference type="Gene3D" id="3.50.50.60">
    <property type="entry name" value="FAD/NAD(P)-binding domain"/>
    <property type="match status" value="2"/>
</dbReference>
<dbReference type="KEGG" id="ncu:F0U83_08535"/>
<feature type="domain" description="FAD/NAD(P)-binding" evidence="1">
    <location>
        <begin position="59"/>
        <end position="172"/>
    </location>
</feature>
<dbReference type="InterPro" id="IPR006311">
    <property type="entry name" value="TAT_signal"/>
</dbReference>
<accession>A0A5P1RAT5</accession>
<sequence>MKFAVCKANKKEVCMINKEKRPMKKTLTRRAFLKSSVVAAAAVSVSQTAQATQLSTNAHIVVIGAGAGGLAVSHLLNKLLSGHSLTIIDKKMEHHYQPGFTLVASGVYKSPNKVISNNKDHMPDNAKWIQDNVVSFNPDKNQLILSKGDTVSYDFLIIAPGCQLNYQDIEGLDISRIGINGIGSVYAGPQGAAATWAAIQTFIKEGGKGVFTRPNTDMKCAGAPMKVTNLTEHHAQLINNRQNIQVDYFAHDNTLFSVPAFDQELKKRWQRRNIMPHYSHVLSGINMDARKATFDTPDGSVTADYDFIHVVPPMSAPDAIRESELAQESYSGWLDVDKYTLQHKTYPNVFGIGDVVGTPIGKTAASAKTQAPIVAYNLTAVIAGKTPYEQWNGYTSCPMILGIGKVLLWEFGYEKVPTPTFPGDPNTERWLWWRMETDLLGPLYTAMINGQLPEFALRG</sequence>
<dbReference type="InterPro" id="IPR023753">
    <property type="entry name" value="FAD/NAD-binding_dom"/>
</dbReference>
<dbReference type="OrthoDB" id="9802771at2"/>
<keyword evidence="3" id="KW-1185">Reference proteome</keyword>
<dbReference type="InterPro" id="IPR015904">
    <property type="entry name" value="Sulphide_quinone_reductase"/>
</dbReference>
<dbReference type="AlphaFoldDB" id="A0A5P1RAT5"/>
<dbReference type="SUPFAM" id="SSF51905">
    <property type="entry name" value="FAD/NAD(P)-binding domain"/>
    <property type="match status" value="1"/>
</dbReference>
<dbReference type="InterPro" id="IPR036188">
    <property type="entry name" value="FAD/NAD-bd_sf"/>
</dbReference>
<gene>
    <name evidence="2" type="ORF">F0U83_08535</name>
</gene>
<dbReference type="EMBL" id="CP043869">
    <property type="protein sequence ID" value="QEQ96759.1"/>
    <property type="molecule type" value="Genomic_DNA"/>
</dbReference>
<protein>
    <submittedName>
        <fullName evidence="2">NAD(P)/FAD-dependent oxidoreductase</fullName>
    </submittedName>
</protein>